<dbReference type="SUPFAM" id="SSF53300">
    <property type="entry name" value="vWA-like"/>
    <property type="match status" value="1"/>
</dbReference>
<reference evidence="6 7" key="1">
    <citation type="journal article" date="2018" name="Nat. Ecol. Evol.">
        <title>Genomic signatures of mitonuclear coevolution across populations of Tigriopus californicus.</title>
        <authorList>
            <person name="Barreto F.S."/>
            <person name="Watson E.T."/>
            <person name="Lima T.G."/>
            <person name="Willett C.S."/>
            <person name="Edmands S."/>
            <person name="Li W."/>
            <person name="Burton R.S."/>
        </authorList>
    </citation>
    <scope>NUCLEOTIDE SEQUENCE [LARGE SCALE GENOMIC DNA]</scope>
    <source>
        <strain evidence="6 7">San Diego</strain>
    </source>
</reference>
<name>A0A553P098_TIGCA</name>
<sequence>MRSSSHLGLALSLYLVVLHAQGILAQIQQYDLDFTNAEEDQLTGNLCIFQRVCLANPEALAKRLPQEPCPDPFADDRNSQFPEGCTCNTDEDCGGGTNKCVNCNCRDCPVSTQVTNRGVINPPLTFVVDTTKSVKPDKFSIFNLTQRVVERIQEIDANIPRYQLVTFNDFGPDPRLNVEAKPETQDVIQFKQEIISLEFESYDGGRDSKERLMQGLLEALIQSPERSLIVVFTDNGSKDLNLKNKIVELKNLKEQQVYIVLTPIYEGRARDPSLPVYDQVADEVFFISEVGADFFLSSVESFEESNCL</sequence>
<keyword evidence="2" id="KW-0964">Secreted</keyword>
<feature type="domain" description="VWFA" evidence="5">
    <location>
        <begin position="123"/>
        <end position="308"/>
    </location>
</feature>
<dbReference type="AlphaFoldDB" id="A0A553P098"/>
<dbReference type="InterPro" id="IPR002035">
    <property type="entry name" value="VWF_A"/>
</dbReference>
<comment type="caution">
    <text evidence="6">The sequence shown here is derived from an EMBL/GenBank/DDBJ whole genome shotgun (WGS) entry which is preliminary data.</text>
</comment>
<keyword evidence="3 4" id="KW-0732">Signal</keyword>
<dbReference type="Proteomes" id="UP000318571">
    <property type="component" value="Chromosome 9"/>
</dbReference>
<evidence type="ECO:0000256" key="3">
    <source>
        <dbReference type="ARBA" id="ARBA00022729"/>
    </source>
</evidence>
<dbReference type="Pfam" id="PF25106">
    <property type="entry name" value="VWA_4"/>
    <property type="match status" value="1"/>
</dbReference>
<feature type="chain" id="PRO_5021891773" description="VWFA domain-containing protein" evidence="4">
    <location>
        <begin position="21"/>
        <end position="308"/>
    </location>
</feature>
<evidence type="ECO:0000256" key="1">
    <source>
        <dbReference type="ARBA" id="ARBA00004613"/>
    </source>
</evidence>
<accession>A0A553P098</accession>
<evidence type="ECO:0000256" key="2">
    <source>
        <dbReference type="ARBA" id="ARBA00022525"/>
    </source>
</evidence>
<protein>
    <recommendedName>
        <fullName evidence="5">VWFA domain-containing protein</fullName>
    </recommendedName>
</protein>
<comment type="subcellular location">
    <subcellularLocation>
        <location evidence="1">Secreted</location>
    </subcellularLocation>
</comment>
<evidence type="ECO:0000313" key="6">
    <source>
        <dbReference type="EMBL" id="TRY71110.1"/>
    </source>
</evidence>
<keyword evidence="7" id="KW-1185">Reference proteome</keyword>
<dbReference type="PROSITE" id="PS50234">
    <property type="entry name" value="VWFA"/>
    <property type="match status" value="1"/>
</dbReference>
<organism evidence="6 7">
    <name type="scientific">Tigriopus californicus</name>
    <name type="common">Marine copepod</name>
    <dbReference type="NCBI Taxonomy" id="6832"/>
    <lineage>
        <taxon>Eukaryota</taxon>
        <taxon>Metazoa</taxon>
        <taxon>Ecdysozoa</taxon>
        <taxon>Arthropoda</taxon>
        <taxon>Crustacea</taxon>
        <taxon>Multicrustacea</taxon>
        <taxon>Hexanauplia</taxon>
        <taxon>Copepoda</taxon>
        <taxon>Harpacticoida</taxon>
        <taxon>Harpacticidae</taxon>
        <taxon>Tigriopus</taxon>
    </lineage>
</organism>
<dbReference type="OrthoDB" id="5985519at2759"/>
<evidence type="ECO:0000256" key="4">
    <source>
        <dbReference type="SAM" id="SignalP"/>
    </source>
</evidence>
<evidence type="ECO:0000259" key="5">
    <source>
        <dbReference type="PROSITE" id="PS50234"/>
    </source>
</evidence>
<evidence type="ECO:0000313" key="7">
    <source>
        <dbReference type="Proteomes" id="UP000318571"/>
    </source>
</evidence>
<dbReference type="InterPro" id="IPR036465">
    <property type="entry name" value="vWFA_dom_sf"/>
</dbReference>
<dbReference type="EMBL" id="VCGU01000009">
    <property type="protein sequence ID" value="TRY71110.1"/>
    <property type="molecule type" value="Genomic_DNA"/>
</dbReference>
<dbReference type="STRING" id="6832.A0A553P098"/>
<dbReference type="GO" id="GO:0032991">
    <property type="term" value="C:protein-containing complex"/>
    <property type="evidence" value="ECO:0007669"/>
    <property type="project" value="UniProtKB-ARBA"/>
</dbReference>
<dbReference type="InterPro" id="IPR056861">
    <property type="entry name" value="HMCN1-like_VWA"/>
</dbReference>
<dbReference type="Gene3D" id="3.40.50.410">
    <property type="entry name" value="von Willebrand factor, type A domain"/>
    <property type="match status" value="1"/>
</dbReference>
<feature type="signal peptide" evidence="4">
    <location>
        <begin position="1"/>
        <end position="20"/>
    </location>
</feature>
<gene>
    <name evidence="6" type="ORF">TCAL_15034</name>
</gene>
<proteinExistence type="predicted"/>